<comment type="function">
    <text evidence="6">Gustatory receptor which mediates acceptance or avoidance behavior, depending on its substrates.</text>
</comment>
<reference evidence="7" key="1">
    <citation type="submission" date="2025-08" db="UniProtKB">
        <authorList>
            <consortium name="RefSeq"/>
        </authorList>
    </citation>
    <scope>IDENTIFICATION</scope>
</reference>
<comment type="subcellular location">
    <subcellularLocation>
        <location evidence="1 6">Cell membrane</location>
        <topology evidence="1 6">Multi-pass membrane protein</topology>
    </subcellularLocation>
</comment>
<sequence length="397" mass="46075">MIGRLKKVSLPALSAVILFCSYHYARVLGVICFDIGERTTDKSLVGRSNHSFKWICLSLRLVCATVVCCFCAPYVAEIEDPYEWLLQWLRLSASLMCSISIVVVQIGFERELLRIFNSFIRLFRRLRRLSSLKKIGFGGQREFFMLLVKSACLVYELYCELGQLWYSHNWLGLVTMVCEIVLEIGSLMILHIGFFGYLSVAALYSEVNRFARVELRRQLRSLEPPGGGPVSRRRLRIVENRLDECISVYDEIERVGRSFHRLFELPVLIILEGKLFATIVLSYEVIIRAELYPSKIGMWGLVVKSFADVILLTLAVHEAVSSSRVMRRLSLENCPINDYKQWHMKWEMFLSRLNFFEFRVRPLGLFEVSNEVILLFLSSMITYFTYVVQYGIQTNRL</sequence>
<organism evidence="7">
    <name type="scientific">Drosophila rhopaloa</name>
    <name type="common">Fruit fly</name>
    <dbReference type="NCBI Taxonomy" id="1041015"/>
    <lineage>
        <taxon>Eukaryota</taxon>
        <taxon>Metazoa</taxon>
        <taxon>Ecdysozoa</taxon>
        <taxon>Arthropoda</taxon>
        <taxon>Hexapoda</taxon>
        <taxon>Insecta</taxon>
        <taxon>Pterygota</taxon>
        <taxon>Neoptera</taxon>
        <taxon>Endopterygota</taxon>
        <taxon>Diptera</taxon>
        <taxon>Brachycera</taxon>
        <taxon>Muscomorpha</taxon>
        <taxon>Ephydroidea</taxon>
        <taxon>Drosophilidae</taxon>
        <taxon>Drosophila</taxon>
        <taxon>Sophophora</taxon>
    </lineage>
</organism>
<keyword evidence="2 6" id="KW-1003">Cell membrane</keyword>
<dbReference type="RefSeq" id="XP_016980607.1">
    <property type="nucleotide sequence ID" value="XM_017125118.1"/>
</dbReference>
<keyword evidence="3 6" id="KW-0812">Transmembrane</keyword>
<evidence type="ECO:0000313" key="7">
    <source>
        <dbReference type="RefSeq" id="XP_016980607.1"/>
    </source>
</evidence>
<keyword evidence="6" id="KW-0807">Transducer</keyword>
<dbReference type="GO" id="GO:0007165">
    <property type="term" value="P:signal transduction"/>
    <property type="evidence" value="ECO:0007669"/>
    <property type="project" value="UniProtKB-KW"/>
</dbReference>
<protein>
    <recommendedName>
        <fullName evidence="6">Gustatory receptor</fullName>
    </recommendedName>
</protein>
<feature type="transmembrane region" description="Helical" evidence="6">
    <location>
        <begin position="12"/>
        <end position="33"/>
    </location>
</feature>
<dbReference type="InterPro" id="IPR013604">
    <property type="entry name" value="7TM_chemorcpt"/>
</dbReference>
<accession>A0A6P4ER66</accession>
<evidence type="ECO:0000256" key="2">
    <source>
        <dbReference type="ARBA" id="ARBA00022475"/>
    </source>
</evidence>
<dbReference type="RefSeq" id="XP_016980607.2">
    <property type="nucleotide sequence ID" value="XM_017125118.2"/>
</dbReference>
<feature type="transmembrane region" description="Helical" evidence="6">
    <location>
        <begin position="143"/>
        <end position="166"/>
    </location>
</feature>
<feature type="transmembrane region" description="Helical" evidence="6">
    <location>
        <begin position="186"/>
        <end position="207"/>
    </location>
</feature>
<feature type="transmembrane region" description="Helical" evidence="6">
    <location>
        <begin position="372"/>
        <end position="392"/>
    </location>
</feature>
<dbReference type="AlphaFoldDB" id="A0A6P4ER66"/>
<evidence type="ECO:0000256" key="3">
    <source>
        <dbReference type="ARBA" id="ARBA00022692"/>
    </source>
</evidence>
<feature type="transmembrane region" description="Helical" evidence="6">
    <location>
        <begin position="262"/>
        <end position="286"/>
    </location>
</feature>
<feature type="transmembrane region" description="Helical" evidence="6">
    <location>
        <begin position="88"/>
        <end position="108"/>
    </location>
</feature>
<evidence type="ECO:0000256" key="6">
    <source>
        <dbReference type="RuleBase" id="RU363108"/>
    </source>
</evidence>
<dbReference type="OrthoDB" id="8009671at2759"/>
<gene>
    <name evidence="7" type="primary">LOC108045722</name>
</gene>
<keyword evidence="4 6" id="KW-1133">Transmembrane helix</keyword>
<evidence type="ECO:0000256" key="1">
    <source>
        <dbReference type="ARBA" id="ARBA00004651"/>
    </source>
</evidence>
<proteinExistence type="inferred from homology"/>
<feature type="transmembrane region" description="Helical" evidence="6">
    <location>
        <begin position="298"/>
        <end position="320"/>
    </location>
</feature>
<name>A0A6P4ER66_DRORH</name>
<comment type="caution">
    <text evidence="6">Lacks conserved residue(s) required for the propagation of feature annotation.</text>
</comment>
<feature type="transmembrane region" description="Helical" evidence="6">
    <location>
        <begin position="54"/>
        <end position="76"/>
    </location>
</feature>
<comment type="similarity">
    <text evidence="6">Belongs to the insect chemoreceptor superfamily. Gustatory receptor (GR) family.</text>
</comment>
<dbReference type="GO" id="GO:0050909">
    <property type="term" value="P:sensory perception of taste"/>
    <property type="evidence" value="ECO:0007669"/>
    <property type="project" value="InterPro"/>
</dbReference>
<evidence type="ECO:0000256" key="4">
    <source>
        <dbReference type="ARBA" id="ARBA00022989"/>
    </source>
</evidence>
<keyword evidence="6 7" id="KW-0675">Receptor</keyword>
<dbReference type="GO" id="GO:0005886">
    <property type="term" value="C:plasma membrane"/>
    <property type="evidence" value="ECO:0007669"/>
    <property type="project" value="UniProtKB-SubCell"/>
</dbReference>
<dbReference type="Pfam" id="PF08395">
    <property type="entry name" value="7tm_7"/>
    <property type="match status" value="1"/>
</dbReference>
<evidence type="ECO:0000256" key="5">
    <source>
        <dbReference type="ARBA" id="ARBA00023136"/>
    </source>
</evidence>
<keyword evidence="5 6" id="KW-0472">Membrane</keyword>